<organism evidence="2 3">
    <name type="scientific">Moraxella lacunata</name>
    <dbReference type="NCBI Taxonomy" id="477"/>
    <lineage>
        <taxon>Bacteria</taxon>
        <taxon>Pseudomonadati</taxon>
        <taxon>Pseudomonadota</taxon>
        <taxon>Gammaproteobacteria</taxon>
        <taxon>Moraxellales</taxon>
        <taxon>Moraxellaceae</taxon>
        <taxon>Moraxella</taxon>
    </lineage>
</organism>
<proteinExistence type="predicted"/>
<feature type="domain" description="HTH merR-type" evidence="1">
    <location>
        <begin position="4"/>
        <end position="43"/>
    </location>
</feature>
<dbReference type="GO" id="GO:0003677">
    <property type="term" value="F:DNA binding"/>
    <property type="evidence" value="ECO:0007669"/>
    <property type="project" value="InterPro"/>
</dbReference>
<dbReference type="SMART" id="SM00422">
    <property type="entry name" value="HTH_MERR"/>
    <property type="match status" value="1"/>
</dbReference>
<dbReference type="GO" id="GO:0006355">
    <property type="term" value="P:regulation of DNA-templated transcription"/>
    <property type="evidence" value="ECO:0007669"/>
    <property type="project" value="InterPro"/>
</dbReference>
<dbReference type="EMBL" id="UGQC01000001">
    <property type="protein sequence ID" value="STZ01555.1"/>
    <property type="molecule type" value="Genomic_DNA"/>
</dbReference>
<dbReference type="Gene3D" id="1.10.1660.10">
    <property type="match status" value="1"/>
</dbReference>
<evidence type="ECO:0000259" key="1">
    <source>
        <dbReference type="PROSITE" id="PS50937"/>
    </source>
</evidence>
<dbReference type="Pfam" id="PF00376">
    <property type="entry name" value="MerR"/>
    <property type="match status" value="1"/>
</dbReference>
<sequence>MNRLIGINEAAKRLGVSISTLRRWDETGVLVAERTPKGHRRYDINKLHPNFTIIYPYQTAKRLATHEYLATTKRTI</sequence>
<gene>
    <name evidence="2" type="ORF">NCTC7911_02988</name>
</gene>
<protein>
    <submittedName>
        <fullName evidence="2">DNA binding domain, excisionase family</fullName>
    </submittedName>
</protein>
<name>A0A378QL23_MORLA</name>
<dbReference type="AlphaFoldDB" id="A0A378QL23"/>
<evidence type="ECO:0000313" key="3">
    <source>
        <dbReference type="Proteomes" id="UP000254107"/>
    </source>
</evidence>
<dbReference type="InterPro" id="IPR000551">
    <property type="entry name" value="MerR-type_HTH_dom"/>
</dbReference>
<accession>A0A378QL23</accession>
<dbReference type="InterPro" id="IPR009061">
    <property type="entry name" value="DNA-bd_dom_put_sf"/>
</dbReference>
<reference evidence="2 3" key="1">
    <citation type="submission" date="2018-06" db="EMBL/GenBank/DDBJ databases">
        <authorList>
            <consortium name="Pathogen Informatics"/>
            <person name="Doyle S."/>
        </authorList>
    </citation>
    <scope>NUCLEOTIDE SEQUENCE [LARGE SCALE GENOMIC DNA]</scope>
    <source>
        <strain evidence="2 3">NCTC7911</strain>
    </source>
</reference>
<dbReference type="PROSITE" id="PS50937">
    <property type="entry name" value="HTH_MERR_2"/>
    <property type="match status" value="1"/>
</dbReference>
<dbReference type="SUPFAM" id="SSF46955">
    <property type="entry name" value="Putative DNA-binding domain"/>
    <property type="match status" value="1"/>
</dbReference>
<dbReference type="Proteomes" id="UP000254107">
    <property type="component" value="Unassembled WGS sequence"/>
</dbReference>
<dbReference type="CDD" id="cd04762">
    <property type="entry name" value="HTH_MerR-trunc"/>
    <property type="match status" value="1"/>
</dbReference>
<keyword evidence="3" id="KW-1185">Reference proteome</keyword>
<evidence type="ECO:0000313" key="2">
    <source>
        <dbReference type="EMBL" id="STZ01555.1"/>
    </source>
</evidence>